<evidence type="ECO:0000256" key="4">
    <source>
        <dbReference type="ARBA" id="ARBA00022475"/>
    </source>
</evidence>
<dbReference type="Proteomes" id="UP000320672">
    <property type="component" value="Chromosome"/>
</dbReference>
<dbReference type="Pfam" id="PF00950">
    <property type="entry name" value="ABC-3"/>
    <property type="match status" value="1"/>
</dbReference>
<dbReference type="GO" id="GO:0043190">
    <property type="term" value="C:ATP-binding cassette (ABC) transporter complex"/>
    <property type="evidence" value="ECO:0007669"/>
    <property type="project" value="InterPro"/>
</dbReference>
<dbReference type="SUPFAM" id="SSF81345">
    <property type="entry name" value="ABC transporter involved in vitamin B12 uptake, BtuC"/>
    <property type="match status" value="1"/>
</dbReference>
<evidence type="ECO:0000256" key="8">
    <source>
        <dbReference type="RuleBase" id="RU003943"/>
    </source>
</evidence>
<dbReference type="InterPro" id="IPR037294">
    <property type="entry name" value="ABC_BtuC-like"/>
</dbReference>
<keyword evidence="11" id="KW-1185">Reference proteome</keyword>
<feature type="transmembrane region" description="Helical" evidence="9">
    <location>
        <begin position="20"/>
        <end position="40"/>
    </location>
</feature>
<keyword evidence="7 9" id="KW-0472">Membrane</keyword>
<accession>A0A517MJ15</accession>
<feature type="transmembrane region" description="Helical" evidence="9">
    <location>
        <begin position="49"/>
        <end position="68"/>
    </location>
</feature>
<keyword evidence="6 9" id="KW-1133">Transmembrane helix</keyword>
<evidence type="ECO:0000256" key="7">
    <source>
        <dbReference type="ARBA" id="ARBA00023136"/>
    </source>
</evidence>
<dbReference type="KEGG" id="rml:FF011L_36300"/>
<dbReference type="PANTHER" id="PTHR30477">
    <property type="entry name" value="ABC-TRANSPORTER METAL-BINDING PROTEIN"/>
    <property type="match status" value="1"/>
</dbReference>
<comment type="subcellular location">
    <subcellularLocation>
        <location evidence="1 8">Cell membrane</location>
        <topology evidence="1 8">Multi-pass membrane protein</topology>
    </subcellularLocation>
</comment>
<protein>
    <submittedName>
        <fullName evidence="10">Manganese transport system membrane protein MntB</fullName>
    </submittedName>
</protein>
<feature type="transmembrane region" description="Helical" evidence="9">
    <location>
        <begin position="160"/>
        <end position="183"/>
    </location>
</feature>
<organism evidence="10 11">
    <name type="scientific">Roseimaritima multifibrata</name>
    <dbReference type="NCBI Taxonomy" id="1930274"/>
    <lineage>
        <taxon>Bacteria</taxon>
        <taxon>Pseudomonadati</taxon>
        <taxon>Planctomycetota</taxon>
        <taxon>Planctomycetia</taxon>
        <taxon>Pirellulales</taxon>
        <taxon>Pirellulaceae</taxon>
        <taxon>Roseimaritima</taxon>
    </lineage>
</organism>
<evidence type="ECO:0000256" key="1">
    <source>
        <dbReference type="ARBA" id="ARBA00004651"/>
    </source>
</evidence>
<dbReference type="RefSeq" id="WP_145352800.1">
    <property type="nucleotide sequence ID" value="NZ_CP036262.1"/>
</dbReference>
<keyword evidence="4" id="KW-1003">Cell membrane</keyword>
<name>A0A517MJ15_9BACT</name>
<evidence type="ECO:0000256" key="3">
    <source>
        <dbReference type="ARBA" id="ARBA00022448"/>
    </source>
</evidence>
<dbReference type="GO" id="GO:0055085">
    <property type="term" value="P:transmembrane transport"/>
    <property type="evidence" value="ECO:0007669"/>
    <property type="project" value="InterPro"/>
</dbReference>
<dbReference type="PANTHER" id="PTHR30477:SF8">
    <property type="entry name" value="METAL TRANSPORT SYSTEM MEMBRANE PROTEIN CT_070-RELATED"/>
    <property type="match status" value="1"/>
</dbReference>
<evidence type="ECO:0000313" key="11">
    <source>
        <dbReference type="Proteomes" id="UP000320672"/>
    </source>
</evidence>
<feature type="transmembrane region" description="Helical" evidence="9">
    <location>
        <begin position="114"/>
        <end position="133"/>
    </location>
</feature>
<sequence length="338" mass="36201">MFQPTSLLPILVWTVSDTWVVITAAIVAAACALPGCYLFLRKQSMLADALTHAILPGVIMAFLISGWLQTAGWLDPSSNWGIPQLLMLTGAMLSGLLTAWLAEWIGDSSWVRADAALGAVFTTMFAVGLILLSRFANRADIDLDCVLYGNLEMVGYSDFIIPRETVFCGVMLLVNVIAITVMFKELMITTFDPQLAAALGYRPETLHFALLAVTTATLVTAFEVVGSILVIGMLILPAATAFFITRRLVPMLLVAVFAAVLAAVGGYLAAITLPQPITRAFGLPIVEDVKASGMIILVAAFGLTIALLFGPERGVLIDRLRRSKRLKQNPSNGSSSPA</sequence>
<feature type="transmembrane region" description="Helical" evidence="9">
    <location>
        <begin position="80"/>
        <end position="102"/>
    </location>
</feature>
<reference evidence="10 11" key="1">
    <citation type="submission" date="2019-02" db="EMBL/GenBank/DDBJ databases">
        <title>Deep-cultivation of Planctomycetes and their phenomic and genomic characterization uncovers novel biology.</title>
        <authorList>
            <person name="Wiegand S."/>
            <person name="Jogler M."/>
            <person name="Boedeker C."/>
            <person name="Pinto D."/>
            <person name="Vollmers J."/>
            <person name="Rivas-Marin E."/>
            <person name="Kohn T."/>
            <person name="Peeters S.H."/>
            <person name="Heuer A."/>
            <person name="Rast P."/>
            <person name="Oberbeckmann S."/>
            <person name="Bunk B."/>
            <person name="Jeske O."/>
            <person name="Meyerdierks A."/>
            <person name="Storesund J.E."/>
            <person name="Kallscheuer N."/>
            <person name="Luecker S."/>
            <person name="Lage O.M."/>
            <person name="Pohl T."/>
            <person name="Merkel B.J."/>
            <person name="Hornburger P."/>
            <person name="Mueller R.-W."/>
            <person name="Bruemmer F."/>
            <person name="Labrenz M."/>
            <person name="Spormann A.M."/>
            <person name="Op den Camp H."/>
            <person name="Overmann J."/>
            <person name="Amann R."/>
            <person name="Jetten M.S.M."/>
            <person name="Mascher T."/>
            <person name="Medema M.H."/>
            <person name="Devos D.P."/>
            <person name="Kaster A.-K."/>
            <person name="Ovreas L."/>
            <person name="Rohde M."/>
            <person name="Galperin M.Y."/>
            <person name="Jogler C."/>
        </authorList>
    </citation>
    <scope>NUCLEOTIDE SEQUENCE [LARGE SCALE GENOMIC DNA]</scope>
    <source>
        <strain evidence="10 11">FF011L</strain>
    </source>
</reference>
<dbReference type="EMBL" id="CP036262">
    <property type="protein sequence ID" value="QDS94848.1"/>
    <property type="molecule type" value="Genomic_DNA"/>
</dbReference>
<feature type="transmembrane region" description="Helical" evidence="9">
    <location>
        <begin position="291"/>
        <end position="310"/>
    </location>
</feature>
<keyword evidence="3 8" id="KW-0813">Transport</keyword>
<feature type="transmembrane region" description="Helical" evidence="9">
    <location>
        <begin position="252"/>
        <end position="271"/>
    </location>
</feature>
<evidence type="ECO:0000256" key="2">
    <source>
        <dbReference type="ARBA" id="ARBA00008034"/>
    </source>
</evidence>
<evidence type="ECO:0000256" key="6">
    <source>
        <dbReference type="ARBA" id="ARBA00022989"/>
    </source>
</evidence>
<proteinExistence type="inferred from homology"/>
<comment type="similarity">
    <text evidence="2 8">Belongs to the ABC-3 integral membrane protein family.</text>
</comment>
<evidence type="ECO:0000256" key="9">
    <source>
        <dbReference type="SAM" id="Phobius"/>
    </source>
</evidence>
<keyword evidence="5 8" id="KW-0812">Transmembrane</keyword>
<feature type="transmembrane region" description="Helical" evidence="9">
    <location>
        <begin position="228"/>
        <end position="245"/>
    </location>
</feature>
<evidence type="ECO:0000313" key="10">
    <source>
        <dbReference type="EMBL" id="QDS94848.1"/>
    </source>
</evidence>
<dbReference type="Gene3D" id="1.10.3470.10">
    <property type="entry name" value="ABC transporter involved in vitamin B12 uptake, BtuC"/>
    <property type="match status" value="1"/>
</dbReference>
<dbReference type="GO" id="GO:0010043">
    <property type="term" value="P:response to zinc ion"/>
    <property type="evidence" value="ECO:0007669"/>
    <property type="project" value="TreeGrafter"/>
</dbReference>
<dbReference type="InterPro" id="IPR001626">
    <property type="entry name" value="ABC_TroCD"/>
</dbReference>
<evidence type="ECO:0000256" key="5">
    <source>
        <dbReference type="ARBA" id="ARBA00022692"/>
    </source>
</evidence>
<dbReference type="AlphaFoldDB" id="A0A517MJ15"/>
<feature type="transmembrane region" description="Helical" evidence="9">
    <location>
        <begin position="204"/>
        <end position="222"/>
    </location>
</feature>
<dbReference type="OrthoDB" id="9788905at2"/>
<gene>
    <name evidence="10" type="primary">mntB_2</name>
    <name evidence="10" type="ORF">FF011L_36300</name>
</gene>